<dbReference type="Proteomes" id="UP001501444">
    <property type="component" value="Unassembled WGS sequence"/>
</dbReference>
<dbReference type="RefSeq" id="WP_344615517.1">
    <property type="nucleotide sequence ID" value="NZ_BAAARV010000049.1"/>
</dbReference>
<accession>A0ABN3GUR6</accession>
<evidence type="ECO:0008006" key="3">
    <source>
        <dbReference type="Google" id="ProtNLM"/>
    </source>
</evidence>
<comment type="caution">
    <text evidence="1">The sequence shown here is derived from an EMBL/GenBank/DDBJ whole genome shotgun (WGS) entry which is preliminary data.</text>
</comment>
<sequence length="99" mass="10970">MAFLVEMPDGGYIEVEERDDIAPDDQSVVGVLGASPLEGTGLITFGAAVRTGLTEQEQDDFADWLYDRVVMFAELGGEIDGWLRRDDGTWEVRAFRSLL</sequence>
<proteinExistence type="predicted"/>
<reference evidence="1 2" key="1">
    <citation type="journal article" date="2019" name="Int. J. Syst. Evol. Microbiol.">
        <title>The Global Catalogue of Microorganisms (GCM) 10K type strain sequencing project: providing services to taxonomists for standard genome sequencing and annotation.</title>
        <authorList>
            <consortium name="The Broad Institute Genomics Platform"/>
            <consortium name="The Broad Institute Genome Sequencing Center for Infectious Disease"/>
            <person name="Wu L."/>
            <person name="Ma J."/>
        </authorList>
    </citation>
    <scope>NUCLEOTIDE SEQUENCE [LARGE SCALE GENOMIC DNA]</scope>
    <source>
        <strain evidence="1 2">JCM 3272</strain>
    </source>
</reference>
<dbReference type="EMBL" id="BAAARV010000049">
    <property type="protein sequence ID" value="GAA2360913.1"/>
    <property type="molecule type" value="Genomic_DNA"/>
</dbReference>
<keyword evidence="2" id="KW-1185">Reference proteome</keyword>
<evidence type="ECO:0000313" key="2">
    <source>
        <dbReference type="Proteomes" id="UP001501444"/>
    </source>
</evidence>
<evidence type="ECO:0000313" key="1">
    <source>
        <dbReference type="EMBL" id="GAA2360913.1"/>
    </source>
</evidence>
<organism evidence="1 2">
    <name type="scientific">Dactylosporangium salmoneum</name>
    <dbReference type="NCBI Taxonomy" id="53361"/>
    <lineage>
        <taxon>Bacteria</taxon>
        <taxon>Bacillati</taxon>
        <taxon>Actinomycetota</taxon>
        <taxon>Actinomycetes</taxon>
        <taxon>Micromonosporales</taxon>
        <taxon>Micromonosporaceae</taxon>
        <taxon>Dactylosporangium</taxon>
    </lineage>
</organism>
<name>A0ABN3GUR6_9ACTN</name>
<gene>
    <name evidence="1" type="ORF">GCM10010170_056070</name>
</gene>
<protein>
    <recommendedName>
        <fullName evidence="3">SnoaL-like domain-containing protein</fullName>
    </recommendedName>
</protein>